<dbReference type="InterPro" id="IPR051599">
    <property type="entry name" value="Cell_Envelope_Assoc"/>
</dbReference>
<keyword evidence="4" id="KW-1185">Reference proteome</keyword>
<dbReference type="Gene3D" id="3.40.50.620">
    <property type="entry name" value="HUPs"/>
    <property type="match status" value="1"/>
</dbReference>
<sequence length="254" mass="28145">MNWLKYLLLPPLVNVLLALLGALLWRHMPWLGGLLVIVGVVGLLVLATPTASYWLRQGLEPQRPIDTAELQQAEAIVILGGGRDFEAPEFGWGDAPNNATWRRLAYGAKLHRDSGLPILVSGGRLHDENVPEAELMAAALREVFDVPVAWQEGQSRTTAENARYSANILQGEGLQRVALVSQAWHLPRAMPEFTRAGLEVIPAPTEFASSPPPGLHAWLPRAYHLRHSSQALHEWLGRGVYELRNTLFRSEDAE</sequence>
<dbReference type="Proteomes" id="UP000653056">
    <property type="component" value="Unassembled WGS sequence"/>
</dbReference>
<reference evidence="4" key="1">
    <citation type="journal article" date="2019" name="Int. J. Syst. Evol. Microbiol.">
        <title>The Global Catalogue of Microorganisms (GCM) 10K type strain sequencing project: providing services to taxonomists for standard genome sequencing and annotation.</title>
        <authorList>
            <consortium name="The Broad Institute Genomics Platform"/>
            <consortium name="The Broad Institute Genome Sequencing Center for Infectious Disease"/>
            <person name="Wu L."/>
            <person name="Ma J."/>
        </authorList>
    </citation>
    <scope>NUCLEOTIDE SEQUENCE [LARGE SCALE GENOMIC DNA]</scope>
    <source>
        <strain evidence="4">KCTC 22228</strain>
    </source>
</reference>
<keyword evidence="1" id="KW-1133">Transmembrane helix</keyword>
<keyword evidence="1" id="KW-0472">Membrane</keyword>
<evidence type="ECO:0000259" key="2">
    <source>
        <dbReference type="Pfam" id="PF02698"/>
    </source>
</evidence>
<protein>
    <recommendedName>
        <fullName evidence="2">DUF218 domain-containing protein</fullName>
    </recommendedName>
</protein>
<accession>A0ABQ2ZAD5</accession>
<organism evidence="3 4">
    <name type="scientific">Litchfieldella qijiaojingensis</name>
    <dbReference type="NCBI Taxonomy" id="980347"/>
    <lineage>
        <taxon>Bacteria</taxon>
        <taxon>Pseudomonadati</taxon>
        <taxon>Pseudomonadota</taxon>
        <taxon>Gammaproteobacteria</taxon>
        <taxon>Oceanospirillales</taxon>
        <taxon>Halomonadaceae</taxon>
        <taxon>Litchfieldella</taxon>
    </lineage>
</organism>
<dbReference type="CDD" id="cd06259">
    <property type="entry name" value="YdcF-like"/>
    <property type="match status" value="1"/>
</dbReference>
<feature type="transmembrane region" description="Helical" evidence="1">
    <location>
        <begin position="7"/>
        <end position="25"/>
    </location>
</feature>
<dbReference type="PANTHER" id="PTHR30336:SF4">
    <property type="entry name" value="ENVELOPE BIOGENESIS FACTOR ELYC"/>
    <property type="match status" value="1"/>
</dbReference>
<keyword evidence="1" id="KW-0812">Transmembrane</keyword>
<feature type="domain" description="DUF218" evidence="2">
    <location>
        <begin position="74"/>
        <end position="237"/>
    </location>
</feature>
<name>A0ABQ2ZAD5_9GAMM</name>
<evidence type="ECO:0000313" key="4">
    <source>
        <dbReference type="Proteomes" id="UP000653056"/>
    </source>
</evidence>
<gene>
    <name evidence="3" type="ORF">GCM10007160_38040</name>
</gene>
<dbReference type="InterPro" id="IPR003848">
    <property type="entry name" value="DUF218"/>
</dbReference>
<feature type="transmembrane region" description="Helical" evidence="1">
    <location>
        <begin position="31"/>
        <end position="55"/>
    </location>
</feature>
<dbReference type="PANTHER" id="PTHR30336">
    <property type="entry name" value="INNER MEMBRANE PROTEIN, PROBABLE PERMEASE"/>
    <property type="match status" value="1"/>
</dbReference>
<evidence type="ECO:0000313" key="3">
    <source>
        <dbReference type="EMBL" id="GGY06980.1"/>
    </source>
</evidence>
<comment type="caution">
    <text evidence="3">The sequence shown here is derived from an EMBL/GenBank/DDBJ whole genome shotgun (WGS) entry which is preliminary data.</text>
</comment>
<proteinExistence type="predicted"/>
<dbReference type="RefSeq" id="WP_189472056.1">
    <property type="nucleotide sequence ID" value="NZ_BMXS01000027.1"/>
</dbReference>
<dbReference type="InterPro" id="IPR014729">
    <property type="entry name" value="Rossmann-like_a/b/a_fold"/>
</dbReference>
<dbReference type="Pfam" id="PF02698">
    <property type="entry name" value="DUF218"/>
    <property type="match status" value="1"/>
</dbReference>
<evidence type="ECO:0000256" key="1">
    <source>
        <dbReference type="SAM" id="Phobius"/>
    </source>
</evidence>
<dbReference type="EMBL" id="BMXS01000027">
    <property type="protein sequence ID" value="GGY06980.1"/>
    <property type="molecule type" value="Genomic_DNA"/>
</dbReference>